<name>A0A4Z2JEW1_9TELE</name>
<dbReference type="AlphaFoldDB" id="A0A4Z2JEW1"/>
<keyword evidence="2" id="KW-1185">Reference proteome</keyword>
<dbReference type="EMBL" id="SRLO01000005">
    <property type="protein sequence ID" value="TNN88561.1"/>
    <property type="molecule type" value="Genomic_DNA"/>
</dbReference>
<organism evidence="1 2">
    <name type="scientific">Liparis tanakae</name>
    <name type="common">Tanaka's snailfish</name>
    <dbReference type="NCBI Taxonomy" id="230148"/>
    <lineage>
        <taxon>Eukaryota</taxon>
        <taxon>Metazoa</taxon>
        <taxon>Chordata</taxon>
        <taxon>Craniata</taxon>
        <taxon>Vertebrata</taxon>
        <taxon>Euteleostomi</taxon>
        <taxon>Actinopterygii</taxon>
        <taxon>Neopterygii</taxon>
        <taxon>Teleostei</taxon>
        <taxon>Neoteleostei</taxon>
        <taxon>Acanthomorphata</taxon>
        <taxon>Eupercaria</taxon>
        <taxon>Perciformes</taxon>
        <taxon>Cottioidei</taxon>
        <taxon>Cottales</taxon>
        <taxon>Liparidae</taxon>
        <taxon>Liparis</taxon>
    </lineage>
</organism>
<accession>A0A4Z2JEW1</accession>
<dbReference type="Proteomes" id="UP000314294">
    <property type="component" value="Unassembled WGS sequence"/>
</dbReference>
<gene>
    <name evidence="1" type="ORF">EYF80_001344</name>
</gene>
<evidence type="ECO:0000313" key="1">
    <source>
        <dbReference type="EMBL" id="TNN88561.1"/>
    </source>
</evidence>
<comment type="caution">
    <text evidence="1">The sequence shown here is derived from an EMBL/GenBank/DDBJ whole genome shotgun (WGS) entry which is preliminary data.</text>
</comment>
<sequence length="74" mass="7807">MLESEHIRTGLSFHRHVQTASPLGRVDSLFRCSAVRAPSPGGTPQQHGASEHMAALSGLQHDGCDITSDTVNAA</sequence>
<protein>
    <submittedName>
        <fullName evidence="1">Uncharacterized protein</fullName>
    </submittedName>
</protein>
<evidence type="ECO:0000313" key="2">
    <source>
        <dbReference type="Proteomes" id="UP000314294"/>
    </source>
</evidence>
<proteinExistence type="predicted"/>
<reference evidence="1 2" key="1">
    <citation type="submission" date="2019-03" db="EMBL/GenBank/DDBJ databases">
        <title>First draft genome of Liparis tanakae, snailfish: a comprehensive survey of snailfish specific genes.</title>
        <authorList>
            <person name="Kim W."/>
            <person name="Song I."/>
            <person name="Jeong J.-H."/>
            <person name="Kim D."/>
            <person name="Kim S."/>
            <person name="Ryu S."/>
            <person name="Song J.Y."/>
            <person name="Lee S.K."/>
        </authorList>
    </citation>
    <scope>NUCLEOTIDE SEQUENCE [LARGE SCALE GENOMIC DNA]</scope>
    <source>
        <tissue evidence="1">Muscle</tissue>
    </source>
</reference>